<keyword evidence="3" id="KW-1185">Reference proteome</keyword>
<dbReference type="OrthoDB" id="106501at2"/>
<gene>
    <name evidence="2" type="ORF">FBQ74_00315</name>
</gene>
<dbReference type="KEGG" id="salk:FBQ74_00315"/>
<reference evidence="2 3" key="1">
    <citation type="submission" date="2019-04" db="EMBL/GenBank/DDBJ databases">
        <title>Salinimonas iocasae sp. nov., a halophilic bacterium isolated from the outer tube casing of tubeworms in Okinawa Trough.</title>
        <authorList>
            <person name="Zhang H."/>
            <person name="Wang H."/>
            <person name="Li C."/>
        </authorList>
    </citation>
    <scope>NUCLEOTIDE SEQUENCE [LARGE SCALE GENOMIC DNA]</scope>
    <source>
        <strain evidence="2 3">KX18D6</strain>
    </source>
</reference>
<accession>A0A5B7Y9H2</accession>
<dbReference type="AlphaFoldDB" id="A0A5B7Y9H2"/>
<name>A0A5B7Y9H2_9ALTE</name>
<evidence type="ECO:0000313" key="2">
    <source>
        <dbReference type="EMBL" id="QCZ92013.1"/>
    </source>
</evidence>
<feature type="signal peptide" evidence="1">
    <location>
        <begin position="1"/>
        <end position="16"/>
    </location>
</feature>
<organism evidence="2 3">
    <name type="scientific">Salinimonas iocasae</name>
    <dbReference type="NCBI Taxonomy" id="2572577"/>
    <lineage>
        <taxon>Bacteria</taxon>
        <taxon>Pseudomonadati</taxon>
        <taxon>Pseudomonadota</taxon>
        <taxon>Gammaproteobacteria</taxon>
        <taxon>Alteromonadales</taxon>
        <taxon>Alteromonadaceae</taxon>
        <taxon>Alteromonas/Salinimonas group</taxon>
        <taxon>Salinimonas</taxon>
    </lineage>
</organism>
<dbReference type="RefSeq" id="WP_139754776.1">
    <property type="nucleotide sequence ID" value="NZ_CP039852.1"/>
</dbReference>
<proteinExistence type="predicted"/>
<evidence type="ECO:0000256" key="1">
    <source>
        <dbReference type="SAM" id="SignalP"/>
    </source>
</evidence>
<feature type="chain" id="PRO_5022793766" description="Porin" evidence="1">
    <location>
        <begin position="17"/>
        <end position="389"/>
    </location>
</feature>
<evidence type="ECO:0008006" key="4">
    <source>
        <dbReference type="Google" id="ProtNLM"/>
    </source>
</evidence>
<dbReference type="Proteomes" id="UP000304912">
    <property type="component" value="Chromosome"/>
</dbReference>
<dbReference type="EMBL" id="CP039852">
    <property type="protein sequence ID" value="QCZ92013.1"/>
    <property type="molecule type" value="Genomic_DNA"/>
</dbReference>
<keyword evidence="1" id="KW-0732">Signal</keyword>
<sequence>MKRLFFLSLLSLCAQAQDVQKVQWHGYVSQGLTQSVDSDYLTDNNDITTDLTEVGINGRWQIRDQLALVGQLNYLNGGNRYEAGGRVDYLFLDWAAPHIANWSTHVHLGRFKNRHWLYSASRDVPHTRATAILPQSVYFDGSRDIALGSDGISVQSTRSDASGVWEVNWSYGKSPLDDDDTEAFLGPNAQGEVKQDYVHQFSVFYQPPSYNWRFGASWLSSDFRYDAAPRETFFNGKSEIERIVFSGIYFSEFWELSAEWVTESRRDAGAYAPTFVTDRTGEGGYVQARYLFNRKFSALASYDSYTLDRDDPDGHALSAMSGGLVPSYYGYSRTYAVGARWNIAPNWRLQAEHHWVEGAARATSRILPQTATNVDKHWRMWAVQLMYWF</sequence>
<dbReference type="SUPFAM" id="SSF56935">
    <property type="entry name" value="Porins"/>
    <property type="match status" value="1"/>
</dbReference>
<evidence type="ECO:0000313" key="3">
    <source>
        <dbReference type="Proteomes" id="UP000304912"/>
    </source>
</evidence>
<protein>
    <recommendedName>
        <fullName evidence="4">Porin</fullName>
    </recommendedName>
</protein>